<dbReference type="PANTHER" id="PTHR14859">
    <property type="entry name" value="CALCOFLUOR WHITE HYPERSENSITIVE PROTEIN PRECURSOR"/>
    <property type="match status" value="1"/>
</dbReference>
<dbReference type="Pfam" id="PF03372">
    <property type="entry name" value="Exo_endo_phos"/>
    <property type="match status" value="1"/>
</dbReference>
<feature type="transmembrane region" description="Helical" evidence="1">
    <location>
        <begin position="68"/>
        <end position="86"/>
    </location>
</feature>
<keyword evidence="1" id="KW-0812">Transmembrane</keyword>
<evidence type="ECO:0000313" key="3">
    <source>
        <dbReference type="EMBL" id="APG64335.1"/>
    </source>
</evidence>
<dbReference type="Proteomes" id="UP000181898">
    <property type="component" value="Chromosome"/>
</dbReference>
<dbReference type="GO" id="GO:0016020">
    <property type="term" value="C:membrane"/>
    <property type="evidence" value="ECO:0007669"/>
    <property type="project" value="GOC"/>
</dbReference>
<keyword evidence="1" id="KW-0472">Membrane</keyword>
<proteinExistence type="predicted"/>
<organism evidence="3 4">
    <name type="scientific">Tenacibaculum todarodis</name>
    <dbReference type="NCBI Taxonomy" id="1850252"/>
    <lineage>
        <taxon>Bacteria</taxon>
        <taxon>Pseudomonadati</taxon>
        <taxon>Bacteroidota</taxon>
        <taxon>Flavobacteriia</taxon>
        <taxon>Flavobacteriales</taxon>
        <taxon>Flavobacteriaceae</taxon>
        <taxon>Tenacibaculum</taxon>
    </lineage>
</organism>
<name>A0A1L3JGS3_9FLAO</name>
<keyword evidence="1" id="KW-1133">Transmembrane helix</keyword>
<dbReference type="GO" id="GO:0006506">
    <property type="term" value="P:GPI anchor biosynthetic process"/>
    <property type="evidence" value="ECO:0007669"/>
    <property type="project" value="TreeGrafter"/>
</dbReference>
<evidence type="ECO:0000313" key="4">
    <source>
        <dbReference type="Proteomes" id="UP000181898"/>
    </source>
</evidence>
<dbReference type="RefSeq" id="WP_072554660.1">
    <property type="nucleotide sequence ID" value="NZ_CP018155.1"/>
</dbReference>
<dbReference type="InterPro" id="IPR051916">
    <property type="entry name" value="GPI-anchor_lipid_remodeler"/>
</dbReference>
<keyword evidence="3" id="KW-0255">Endonuclease</keyword>
<keyword evidence="3" id="KW-0540">Nuclease</keyword>
<accession>A0A1L3JGS3</accession>
<dbReference type="SUPFAM" id="SSF56219">
    <property type="entry name" value="DNase I-like"/>
    <property type="match status" value="1"/>
</dbReference>
<feature type="transmembrane region" description="Helical" evidence="1">
    <location>
        <begin position="12"/>
        <end position="31"/>
    </location>
</feature>
<dbReference type="InterPro" id="IPR005135">
    <property type="entry name" value="Endo/exonuclease/phosphatase"/>
</dbReference>
<feature type="domain" description="Endonuclease/exonuclease/phosphatase" evidence="2">
    <location>
        <begin position="102"/>
        <end position="327"/>
    </location>
</feature>
<reference evidence="3 4" key="1">
    <citation type="submission" date="2016-11" db="EMBL/GenBank/DDBJ databases">
        <title>Tenacibaculum sp. LPB0136, isolated from marine environment.</title>
        <authorList>
            <person name="Kim E."/>
            <person name="Yi H."/>
        </authorList>
    </citation>
    <scope>NUCLEOTIDE SEQUENCE [LARGE SCALE GENOMIC DNA]</scope>
    <source>
        <strain evidence="3 4">LPB0136</strain>
    </source>
</reference>
<dbReference type="PANTHER" id="PTHR14859:SF15">
    <property type="entry name" value="ENDONUCLEASE_EXONUCLEASE_PHOSPHATASE DOMAIN-CONTAINING PROTEIN"/>
    <property type="match status" value="1"/>
</dbReference>
<dbReference type="Gene3D" id="3.60.10.10">
    <property type="entry name" value="Endonuclease/exonuclease/phosphatase"/>
    <property type="match status" value="1"/>
</dbReference>
<dbReference type="EMBL" id="CP018155">
    <property type="protein sequence ID" value="APG64335.1"/>
    <property type="molecule type" value="Genomic_DNA"/>
</dbReference>
<dbReference type="CDD" id="cd09084">
    <property type="entry name" value="EEP-2"/>
    <property type="match status" value="1"/>
</dbReference>
<gene>
    <name evidence="3" type="ORF">LPB136_02650</name>
</gene>
<dbReference type="OrthoDB" id="635146at2"/>
<protein>
    <submittedName>
        <fullName evidence="3">Endonuclease</fullName>
    </submittedName>
</protein>
<evidence type="ECO:0000256" key="1">
    <source>
        <dbReference type="SAM" id="Phobius"/>
    </source>
</evidence>
<feature type="transmembrane region" description="Helical" evidence="1">
    <location>
        <begin position="37"/>
        <end position="61"/>
    </location>
</feature>
<dbReference type="KEGG" id="ten:LPB136_02650"/>
<dbReference type="AlphaFoldDB" id="A0A1L3JGS3"/>
<keyword evidence="4" id="KW-1185">Reference proteome</keyword>
<evidence type="ECO:0000259" key="2">
    <source>
        <dbReference type="Pfam" id="PF03372"/>
    </source>
</evidence>
<sequence length="338" mass="39371">MKKSPIFSKLLYFINAVFATVLLLSYLLPYISPKSIATFAILSLGVPFLIVINVIFFVYWLIKLKKHFILSGLILAIGWLFASPFYKFSERKVLLNDDVKVMSYNVHLFNYYKWNKDEQTSQKIVDFIAEKSPDILAIQEFYKQTDLSLSYPYKYIKLKSKRNKFGSAIFSKYPIINSGSLNFEKSANNAIFVDVLKNEDTLRVYNVHLQSLKINPNKENFGEENSEKLLLRLKNTFREQAKQTEQFLAHEQQWKGKKIICGDFNNTAYSWVYNQIVKDKKDAFVEAGSGFGKTYNYPFPARIDFILTDKSTQINQSKTFAVNYSDHFPILARVNWEK</sequence>
<dbReference type="GO" id="GO:0004519">
    <property type="term" value="F:endonuclease activity"/>
    <property type="evidence" value="ECO:0007669"/>
    <property type="project" value="UniProtKB-KW"/>
</dbReference>
<dbReference type="InterPro" id="IPR036691">
    <property type="entry name" value="Endo/exonu/phosph_ase_sf"/>
</dbReference>
<dbReference type="STRING" id="1850252.LPB136_02650"/>
<keyword evidence="3" id="KW-0378">Hydrolase</keyword>